<dbReference type="InterPro" id="IPR002016">
    <property type="entry name" value="Haem_peroxidase"/>
</dbReference>
<gene>
    <name evidence="17" type="ORF">K7X08_001293</name>
</gene>
<comment type="similarity">
    <text evidence="3">Belongs to the peroxidase family. Ascorbate peroxidase subfamily.</text>
</comment>
<evidence type="ECO:0000256" key="14">
    <source>
        <dbReference type="PIRSR" id="PIRSR600823-3"/>
    </source>
</evidence>
<evidence type="ECO:0000313" key="18">
    <source>
        <dbReference type="Proteomes" id="UP001152561"/>
    </source>
</evidence>
<evidence type="ECO:0000256" key="4">
    <source>
        <dbReference type="ARBA" id="ARBA00012313"/>
    </source>
</evidence>
<dbReference type="InterPro" id="IPR010255">
    <property type="entry name" value="Haem_peroxidase_sf"/>
</dbReference>
<dbReference type="GO" id="GO:0140825">
    <property type="term" value="F:lactoperoxidase activity"/>
    <property type="evidence" value="ECO:0007669"/>
    <property type="project" value="UniProtKB-EC"/>
</dbReference>
<dbReference type="Gene3D" id="1.10.520.10">
    <property type="match status" value="1"/>
</dbReference>
<evidence type="ECO:0000256" key="7">
    <source>
        <dbReference type="ARBA" id="ARBA00022723"/>
    </source>
</evidence>
<reference evidence="18" key="1">
    <citation type="journal article" date="2023" name="Proc. Natl. Acad. Sci. U.S.A.">
        <title>Genomic and structural basis for evolution of tropane alkaloid biosynthesis.</title>
        <authorList>
            <person name="Wanga Y.-J."/>
            <person name="Taina T."/>
            <person name="Yua J.-Y."/>
            <person name="Lia J."/>
            <person name="Xua B."/>
            <person name="Chenc J."/>
            <person name="D'Auriad J.C."/>
            <person name="Huanga J.-P."/>
            <person name="Huanga S.-X."/>
        </authorList>
    </citation>
    <scope>NUCLEOTIDE SEQUENCE [LARGE SCALE GENOMIC DNA]</scope>
    <source>
        <strain evidence="18">cv. KIB-2019</strain>
    </source>
</reference>
<feature type="binding site" evidence="13">
    <location>
        <position position="88"/>
    </location>
    <ligand>
        <name>substrate</name>
    </ligand>
</feature>
<dbReference type="PROSITE" id="PS50873">
    <property type="entry name" value="PEROXIDASE_4"/>
    <property type="match status" value="1"/>
</dbReference>
<protein>
    <recommendedName>
        <fullName evidence="4">peroxidase</fullName>
        <ecNumber evidence="4">1.11.1.7</ecNumber>
    </recommendedName>
</protein>
<comment type="caution">
    <text evidence="17">The sequence shown here is derived from an EMBL/GenBank/DDBJ whole genome shotgun (WGS) entry which is preliminary data.</text>
</comment>
<feature type="binding site" evidence="14">
    <location>
        <position position="163"/>
    </location>
    <ligand>
        <name>Ca(2+)</name>
        <dbReference type="ChEBI" id="CHEBI:29108"/>
        <label>2</label>
    </ligand>
</feature>
<evidence type="ECO:0000256" key="2">
    <source>
        <dbReference type="ARBA" id="ARBA00002322"/>
    </source>
</evidence>
<dbReference type="PANTHER" id="PTHR31388:SF233">
    <property type="entry name" value="PEROXIDASE"/>
    <property type="match status" value="1"/>
</dbReference>
<evidence type="ECO:0000256" key="10">
    <source>
        <dbReference type="ARBA" id="ARBA00023004"/>
    </source>
</evidence>
<dbReference type="EMBL" id="JAJAGQ010000004">
    <property type="protein sequence ID" value="KAJ8564833.1"/>
    <property type="molecule type" value="Genomic_DNA"/>
</dbReference>
<evidence type="ECO:0000256" key="15">
    <source>
        <dbReference type="PIRSR" id="PIRSR600823-5"/>
    </source>
</evidence>
<dbReference type="Proteomes" id="UP001152561">
    <property type="component" value="Unassembled WGS sequence"/>
</dbReference>
<evidence type="ECO:0000256" key="9">
    <source>
        <dbReference type="ARBA" id="ARBA00023002"/>
    </source>
</evidence>
<keyword evidence="8 14" id="KW-0106">Calcium</keyword>
<feature type="domain" description="Plant heme peroxidase family profile" evidence="16">
    <location>
        <begin position="23"/>
        <end position="216"/>
    </location>
</feature>
<dbReference type="Pfam" id="PF00141">
    <property type="entry name" value="peroxidase"/>
    <property type="match status" value="1"/>
</dbReference>
<dbReference type="GO" id="GO:0006979">
    <property type="term" value="P:response to oxidative stress"/>
    <property type="evidence" value="ECO:0007669"/>
    <property type="project" value="InterPro"/>
</dbReference>
<evidence type="ECO:0000256" key="13">
    <source>
        <dbReference type="PIRSR" id="PIRSR600823-2"/>
    </source>
</evidence>
<name>A0A9Q1RP00_9SOLA</name>
<comment type="cofactor">
    <cofactor evidence="14">
        <name>Ca(2+)</name>
        <dbReference type="ChEBI" id="CHEBI:29108"/>
    </cofactor>
    <text evidence="14">Binds 2 calcium ions per subunit.</text>
</comment>
<dbReference type="SUPFAM" id="SSF48113">
    <property type="entry name" value="Heme-dependent peroxidases"/>
    <property type="match status" value="1"/>
</dbReference>
<keyword evidence="10 14" id="KW-0408">Iron</keyword>
<proteinExistence type="inferred from homology"/>
<dbReference type="OrthoDB" id="2113341at2759"/>
<dbReference type="PANTHER" id="PTHR31388">
    <property type="entry name" value="PEROXIDASE 72-RELATED"/>
    <property type="match status" value="1"/>
</dbReference>
<evidence type="ECO:0000256" key="1">
    <source>
        <dbReference type="ARBA" id="ARBA00000189"/>
    </source>
</evidence>
<evidence type="ECO:0000256" key="11">
    <source>
        <dbReference type="ARBA" id="ARBA00023157"/>
    </source>
</evidence>
<evidence type="ECO:0000313" key="17">
    <source>
        <dbReference type="EMBL" id="KAJ8564833.1"/>
    </source>
</evidence>
<evidence type="ECO:0000256" key="12">
    <source>
        <dbReference type="ARBA" id="ARBA00023180"/>
    </source>
</evidence>
<evidence type="ECO:0000256" key="8">
    <source>
        <dbReference type="ARBA" id="ARBA00022837"/>
    </source>
</evidence>
<keyword evidence="9" id="KW-0560">Oxidoreductase</keyword>
<keyword evidence="5" id="KW-0575">Peroxidase</keyword>
<dbReference type="PRINTS" id="PR00461">
    <property type="entry name" value="PLPEROXIDASE"/>
</dbReference>
<keyword evidence="11 15" id="KW-1015">Disulfide bond</keyword>
<dbReference type="EC" id="1.11.1.7" evidence="4"/>
<dbReference type="AlphaFoldDB" id="A0A9Q1RP00"/>
<dbReference type="GO" id="GO:0046872">
    <property type="term" value="F:metal ion binding"/>
    <property type="evidence" value="ECO:0007669"/>
    <property type="project" value="UniProtKB-KW"/>
</dbReference>
<dbReference type="GO" id="GO:0020037">
    <property type="term" value="F:heme binding"/>
    <property type="evidence" value="ECO:0007669"/>
    <property type="project" value="InterPro"/>
</dbReference>
<dbReference type="Gene3D" id="1.10.420.10">
    <property type="entry name" value="Peroxidase, domain 2"/>
    <property type="match status" value="1"/>
</dbReference>
<keyword evidence="6" id="KW-0349">Heme</keyword>
<feature type="binding site" evidence="14">
    <location>
        <position position="171"/>
    </location>
    <ligand>
        <name>Ca(2+)</name>
        <dbReference type="ChEBI" id="CHEBI:29108"/>
        <label>2</label>
    </ligand>
</feature>
<keyword evidence="12" id="KW-0325">Glycoprotein</keyword>
<sequence>MADVNLLITNEILAKAKMENYLFLMGCDASILLDEIPNIKSEKTAVPNRGSVRARDASTAVGGPSWNVKLGRKNSTMANRTVANIDIPSPFDSLDTLISRFSKKGLSAKDMVALSGAHTIGQSQCSSFRNRIYNASDIDASFASTRRRQCPKNGGNGNLASLDLVTNKKFDNNYFKNLMQRKGLLQSDQVLFSGGSTYSIVSKYSNDPSCILHRFC</sequence>
<evidence type="ECO:0000256" key="5">
    <source>
        <dbReference type="ARBA" id="ARBA00022559"/>
    </source>
</evidence>
<feature type="binding site" description="axial binding residue" evidence="14">
    <location>
        <position position="118"/>
    </location>
    <ligand>
        <name>heme b</name>
        <dbReference type="ChEBI" id="CHEBI:60344"/>
    </ligand>
    <ligandPart>
        <name>Fe</name>
        <dbReference type="ChEBI" id="CHEBI:18248"/>
    </ligandPart>
</feature>
<evidence type="ECO:0000256" key="3">
    <source>
        <dbReference type="ARBA" id="ARBA00006873"/>
    </source>
</evidence>
<keyword evidence="7 14" id="KW-0479">Metal-binding</keyword>
<dbReference type="InterPro" id="IPR000823">
    <property type="entry name" value="Peroxidase_pln"/>
</dbReference>
<organism evidence="17 18">
    <name type="scientific">Anisodus acutangulus</name>
    <dbReference type="NCBI Taxonomy" id="402998"/>
    <lineage>
        <taxon>Eukaryota</taxon>
        <taxon>Viridiplantae</taxon>
        <taxon>Streptophyta</taxon>
        <taxon>Embryophyta</taxon>
        <taxon>Tracheophyta</taxon>
        <taxon>Spermatophyta</taxon>
        <taxon>Magnoliopsida</taxon>
        <taxon>eudicotyledons</taxon>
        <taxon>Gunneridae</taxon>
        <taxon>Pentapetalae</taxon>
        <taxon>asterids</taxon>
        <taxon>lamiids</taxon>
        <taxon>Solanales</taxon>
        <taxon>Solanaceae</taxon>
        <taxon>Solanoideae</taxon>
        <taxon>Hyoscyameae</taxon>
        <taxon>Anisodus</taxon>
    </lineage>
</organism>
<dbReference type="PROSITE" id="PS00435">
    <property type="entry name" value="PEROXIDASE_1"/>
    <property type="match status" value="1"/>
</dbReference>
<accession>A0A9Q1RP00</accession>
<evidence type="ECO:0000259" key="16">
    <source>
        <dbReference type="PROSITE" id="PS50873"/>
    </source>
</evidence>
<feature type="binding site" evidence="14">
    <location>
        <position position="119"/>
    </location>
    <ligand>
        <name>Ca(2+)</name>
        <dbReference type="ChEBI" id="CHEBI:29108"/>
        <label>2</label>
    </ligand>
</feature>
<comment type="cofactor">
    <cofactor evidence="14">
        <name>heme b</name>
        <dbReference type="ChEBI" id="CHEBI:60344"/>
    </cofactor>
    <text evidence="14">Binds 1 heme b (iron(II)-protoporphyrin IX) group per subunit.</text>
</comment>
<keyword evidence="18" id="KW-1185">Reference proteome</keyword>
<feature type="binding site" evidence="14">
    <location>
        <position position="166"/>
    </location>
    <ligand>
        <name>Ca(2+)</name>
        <dbReference type="ChEBI" id="CHEBI:29108"/>
        <label>2</label>
    </ligand>
</feature>
<comment type="function">
    <text evidence="2">Removal of H(2)O(2), oxidation of toxic reductants, biosynthesis and degradation of lignin, suberization, auxin catabolism, response to environmental stresses such as wounding, pathogen attack and oxidative stress. These functions might be dependent on each isozyme/isoform in each plant tissue.</text>
</comment>
<dbReference type="InterPro" id="IPR019793">
    <property type="entry name" value="Peroxidases_heam-ligand_BS"/>
</dbReference>
<evidence type="ECO:0000256" key="6">
    <source>
        <dbReference type="ARBA" id="ARBA00022617"/>
    </source>
</evidence>
<dbReference type="FunFam" id="1.10.420.10:FF:000006">
    <property type="entry name" value="Peroxidase"/>
    <property type="match status" value="1"/>
</dbReference>
<comment type="catalytic activity">
    <reaction evidence="1">
        <text>2 a phenolic donor + H2O2 = 2 a phenolic radical donor + 2 H2O</text>
        <dbReference type="Rhea" id="RHEA:56136"/>
        <dbReference type="ChEBI" id="CHEBI:15377"/>
        <dbReference type="ChEBI" id="CHEBI:16240"/>
        <dbReference type="ChEBI" id="CHEBI:139520"/>
        <dbReference type="ChEBI" id="CHEBI:139521"/>
        <dbReference type="EC" id="1.11.1.7"/>
    </reaction>
</comment>
<dbReference type="PRINTS" id="PR00458">
    <property type="entry name" value="PEROXIDASE"/>
</dbReference>
<feature type="disulfide bond" evidence="15">
    <location>
        <begin position="125"/>
        <end position="150"/>
    </location>
</feature>